<reference evidence="2 3" key="1">
    <citation type="submission" date="2022-10" db="EMBL/GenBank/DDBJ databases">
        <title>The complete genomes of actinobacterial strains from the NBC collection.</title>
        <authorList>
            <person name="Joergensen T.S."/>
            <person name="Alvarez Arevalo M."/>
            <person name="Sterndorff E.B."/>
            <person name="Faurdal D."/>
            <person name="Vuksanovic O."/>
            <person name="Mourched A.-S."/>
            <person name="Charusanti P."/>
            <person name="Shaw S."/>
            <person name="Blin K."/>
            <person name="Weber T."/>
        </authorList>
    </citation>
    <scope>NUCLEOTIDE SEQUENCE [LARGE SCALE GENOMIC DNA]</scope>
    <source>
        <strain evidence="2 3">NBC_00156</strain>
    </source>
</reference>
<sequence>MSSRSRTSLRLTAIATVAAAMAFPLLNAPTAHAASTAGGPITRGEVLARAQSWVDEKVPYNQSGYKTDANGTYREDCSGYVSMAWHLTDSLTTWTLPNVSTKIGFSQLQGGDILDYTDAHTFIFNKWTNKANGDFTYYAESNPNNPTHGPTAANINNASIEGWPTSYYGAYRYNHIVNDTTAGIGMWNPSDHYFHLRNSLSAGPNDKDFVFGATGMTPVTGDWDGIGSDGVGMYDSANHTFYLRNSPSAGGNDYTVSFGSAGDIPVVGDWDGNGTDTIGVWRPSNHTFYLRNSNTAGPADKTFVYGADGMQPLAGDWDGVGADGVGMYDDSTHTVYLRNGTSAGGNDYTISYGTPGDIAVAGDFNGDGKDTVSVWNPTTHYFDINNSNTNNDPSTRFVYGATGMIPVAGDWDGQ</sequence>
<feature type="chain" id="PRO_5046488608" description="VCBS repeat-containing protein" evidence="1">
    <location>
        <begin position="34"/>
        <end position="414"/>
    </location>
</feature>
<proteinExistence type="predicted"/>
<dbReference type="GeneID" id="97281313"/>
<dbReference type="EMBL" id="CP108164">
    <property type="protein sequence ID" value="WTQ81147.1"/>
    <property type="molecule type" value="Genomic_DNA"/>
</dbReference>
<dbReference type="RefSeq" id="WP_405447142.1">
    <property type="nucleotide sequence ID" value="NZ_CP108164.1"/>
</dbReference>
<evidence type="ECO:0000256" key="1">
    <source>
        <dbReference type="SAM" id="SignalP"/>
    </source>
</evidence>
<feature type="signal peptide" evidence="1">
    <location>
        <begin position="1"/>
        <end position="33"/>
    </location>
</feature>
<gene>
    <name evidence="2" type="ORF">OG350_12785</name>
</gene>
<evidence type="ECO:0008006" key="4">
    <source>
        <dbReference type="Google" id="ProtNLM"/>
    </source>
</evidence>
<organism evidence="2 3">
    <name type="scientific">Streptomyces achromogenes</name>
    <dbReference type="NCBI Taxonomy" id="67255"/>
    <lineage>
        <taxon>Bacteria</taxon>
        <taxon>Bacillati</taxon>
        <taxon>Actinomycetota</taxon>
        <taxon>Actinomycetes</taxon>
        <taxon>Kitasatosporales</taxon>
        <taxon>Streptomycetaceae</taxon>
        <taxon>Streptomyces</taxon>
    </lineage>
</organism>
<dbReference type="Proteomes" id="UP001622557">
    <property type="component" value="Chromosome"/>
</dbReference>
<keyword evidence="3" id="KW-1185">Reference proteome</keyword>
<protein>
    <recommendedName>
        <fullName evidence="4">VCBS repeat-containing protein</fullName>
    </recommendedName>
</protein>
<name>A0ABZ1KMK8_STRAH</name>
<evidence type="ECO:0000313" key="2">
    <source>
        <dbReference type="EMBL" id="WTQ81147.1"/>
    </source>
</evidence>
<evidence type="ECO:0000313" key="3">
    <source>
        <dbReference type="Proteomes" id="UP001622557"/>
    </source>
</evidence>
<dbReference type="Gene3D" id="3.90.1720.10">
    <property type="entry name" value="endopeptidase domain like (from Nostoc punctiforme)"/>
    <property type="match status" value="1"/>
</dbReference>
<accession>A0ABZ1KMK8</accession>
<keyword evidence="1" id="KW-0732">Signal</keyword>